<dbReference type="GO" id="GO:0015123">
    <property type="term" value="F:acetate transmembrane transporter activity"/>
    <property type="evidence" value="ECO:0007669"/>
    <property type="project" value="TreeGrafter"/>
</dbReference>
<feature type="transmembrane region" description="Helical" evidence="6">
    <location>
        <begin position="69"/>
        <end position="86"/>
    </location>
</feature>
<feature type="transmembrane region" description="Helical" evidence="6">
    <location>
        <begin position="98"/>
        <end position="117"/>
    </location>
</feature>
<dbReference type="EMBL" id="LYUB02000017">
    <property type="protein sequence ID" value="OVF06824.1"/>
    <property type="molecule type" value="Genomic_DNA"/>
</dbReference>
<keyword evidence="5 6" id="KW-0472">Membrane</keyword>
<evidence type="ECO:0000256" key="1">
    <source>
        <dbReference type="ARBA" id="ARBA00004141"/>
    </source>
</evidence>
<dbReference type="PANTHER" id="PTHR31123:SF1">
    <property type="entry name" value="ACCUMULATION OF DYADS PROTEIN 2-RELATED"/>
    <property type="match status" value="1"/>
</dbReference>
<comment type="similarity">
    <text evidence="2">Belongs to the acetate uptake transporter (AceTr) (TC 2.A.96) family.</text>
</comment>
<accession>A0AA91PWL5</accession>
<feature type="transmembrane region" description="Helical" evidence="6">
    <location>
        <begin position="163"/>
        <end position="180"/>
    </location>
</feature>
<dbReference type="AlphaFoldDB" id="A0AA91PWL5"/>
<proteinExistence type="inferred from homology"/>
<comment type="caution">
    <text evidence="7">The sequence shown here is derived from an EMBL/GenBank/DDBJ whole genome shotgun (WGS) entry which is preliminary data.</text>
</comment>
<dbReference type="GO" id="GO:0005886">
    <property type="term" value="C:plasma membrane"/>
    <property type="evidence" value="ECO:0007669"/>
    <property type="project" value="TreeGrafter"/>
</dbReference>
<dbReference type="InterPro" id="IPR000791">
    <property type="entry name" value="Gpr1/Fun34/SatP-like"/>
</dbReference>
<sequence>MSSESIHSLKETVTDDHGTVGKIRTTGDGDEFVILGNQKFYKHELMEAFGGTLNPGLAPYPVHEFANPSPLGLCGFAMTTFVLSMVNARAMGINVPNIVVGLACFYGGFAQFAAGIWEGLVGNTFALCALTSYGSFWLAWAAIQLDAFGIAASYKGTEQLHNAAAFFLLGWTLFTFMLTLCTLKSTAGFCGMFSCLTLTFILLCAGDFTQKVGVTRAGGVVGVITAFLAFYNAFAGVATKSNSYITAKAFHLPH</sequence>
<dbReference type="InterPro" id="IPR051633">
    <property type="entry name" value="AceTr"/>
</dbReference>
<dbReference type="Proteomes" id="UP000195602">
    <property type="component" value="Unassembled WGS sequence"/>
</dbReference>
<evidence type="ECO:0000256" key="6">
    <source>
        <dbReference type="SAM" id="Phobius"/>
    </source>
</evidence>
<protein>
    <submittedName>
        <fullName evidence="7">Ammonia transport outward protein</fullName>
    </submittedName>
</protein>
<keyword evidence="3 6" id="KW-0812">Transmembrane</keyword>
<feature type="transmembrane region" description="Helical" evidence="6">
    <location>
        <begin position="217"/>
        <end position="234"/>
    </location>
</feature>
<organism evidence="7 8">
    <name type="scientific">Clavispora lusitaniae</name>
    <name type="common">Candida lusitaniae</name>
    <dbReference type="NCBI Taxonomy" id="36911"/>
    <lineage>
        <taxon>Eukaryota</taxon>
        <taxon>Fungi</taxon>
        <taxon>Dikarya</taxon>
        <taxon>Ascomycota</taxon>
        <taxon>Saccharomycotina</taxon>
        <taxon>Pichiomycetes</taxon>
        <taxon>Metschnikowiaceae</taxon>
        <taxon>Clavispora</taxon>
    </lineage>
</organism>
<reference evidence="7 8" key="1">
    <citation type="submission" date="2017-04" db="EMBL/GenBank/DDBJ databases">
        <title>Draft genome of the yeast Clavispora lusitaniae type strain CBS 6936.</title>
        <authorList>
            <person name="Durrens P."/>
            <person name="Klopp C."/>
            <person name="Biteau N."/>
            <person name="Fitton-Ouhabi V."/>
            <person name="Dementhon K."/>
            <person name="Accoceberry I."/>
            <person name="Sherman D.J."/>
            <person name="Noel T."/>
        </authorList>
    </citation>
    <scope>NUCLEOTIDE SEQUENCE [LARGE SCALE GENOMIC DNA]</scope>
    <source>
        <strain evidence="7 8">CBS 6936</strain>
    </source>
</reference>
<dbReference type="OMA" id="AMHWAIS"/>
<evidence type="ECO:0000313" key="8">
    <source>
        <dbReference type="Proteomes" id="UP000195602"/>
    </source>
</evidence>
<feature type="transmembrane region" description="Helical" evidence="6">
    <location>
        <begin position="123"/>
        <end position="143"/>
    </location>
</feature>
<evidence type="ECO:0000256" key="5">
    <source>
        <dbReference type="ARBA" id="ARBA00023136"/>
    </source>
</evidence>
<dbReference type="PANTHER" id="PTHR31123">
    <property type="entry name" value="ACCUMULATION OF DYADS PROTEIN 2-RELATED"/>
    <property type="match status" value="1"/>
</dbReference>
<feature type="transmembrane region" description="Helical" evidence="6">
    <location>
        <begin position="186"/>
        <end position="205"/>
    </location>
</feature>
<evidence type="ECO:0000313" key="7">
    <source>
        <dbReference type="EMBL" id="OVF06824.1"/>
    </source>
</evidence>
<dbReference type="NCBIfam" id="NF038013">
    <property type="entry name" value="AceTr_1"/>
    <property type="match status" value="1"/>
</dbReference>
<keyword evidence="4 6" id="KW-1133">Transmembrane helix</keyword>
<dbReference type="KEGG" id="clus:A9F13_17g00363"/>
<evidence type="ECO:0000256" key="2">
    <source>
        <dbReference type="ARBA" id="ARBA00005587"/>
    </source>
</evidence>
<comment type="subcellular location">
    <subcellularLocation>
        <location evidence="1">Membrane</location>
        <topology evidence="1">Multi-pass membrane protein</topology>
    </subcellularLocation>
</comment>
<gene>
    <name evidence="7" type="ORF">A9F13_17g00363</name>
</gene>
<evidence type="ECO:0000256" key="3">
    <source>
        <dbReference type="ARBA" id="ARBA00022692"/>
    </source>
</evidence>
<evidence type="ECO:0000256" key="4">
    <source>
        <dbReference type="ARBA" id="ARBA00022989"/>
    </source>
</evidence>
<dbReference type="Pfam" id="PF01184">
    <property type="entry name" value="Gpr1_Fun34_YaaH"/>
    <property type="match status" value="1"/>
</dbReference>
<name>A0AA91PWL5_CLALS</name>